<dbReference type="GO" id="GO:0016491">
    <property type="term" value="F:oxidoreductase activity"/>
    <property type="evidence" value="ECO:0007669"/>
    <property type="project" value="UniProtKB-KW"/>
</dbReference>
<dbReference type="OrthoDB" id="9792003at2"/>
<evidence type="ECO:0000313" key="5">
    <source>
        <dbReference type="Proteomes" id="UP000281738"/>
    </source>
</evidence>
<dbReference type="AlphaFoldDB" id="A0A3N2CU71"/>
<dbReference type="Gene3D" id="3.40.50.720">
    <property type="entry name" value="NAD(P)-binding Rossmann-like Domain"/>
    <property type="match status" value="1"/>
</dbReference>
<evidence type="ECO:0000256" key="2">
    <source>
        <dbReference type="ARBA" id="ARBA00023002"/>
    </source>
</evidence>
<dbReference type="EMBL" id="RKHO01000001">
    <property type="protein sequence ID" value="ROR91079.1"/>
    <property type="molecule type" value="Genomic_DNA"/>
</dbReference>
<evidence type="ECO:0000313" key="4">
    <source>
        <dbReference type="EMBL" id="ROR91079.1"/>
    </source>
</evidence>
<proteinExistence type="inferred from homology"/>
<protein>
    <submittedName>
        <fullName evidence="4">NADP-dependent 3-hydroxy acid dehydrogenase YdfG</fullName>
    </submittedName>
</protein>
<dbReference type="Proteomes" id="UP000281738">
    <property type="component" value="Unassembled WGS sequence"/>
</dbReference>
<comment type="similarity">
    <text evidence="1 3">Belongs to the short-chain dehydrogenases/reductases (SDR) family.</text>
</comment>
<evidence type="ECO:0000256" key="3">
    <source>
        <dbReference type="RuleBase" id="RU000363"/>
    </source>
</evidence>
<dbReference type="Pfam" id="PF00106">
    <property type="entry name" value="adh_short"/>
    <property type="match status" value="1"/>
</dbReference>
<dbReference type="InterPro" id="IPR002347">
    <property type="entry name" value="SDR_fam"/>
</dbReference>
<dbReference type="PANTHER" id="PTHR43976:SF16">
    <property type="entry name" value="SHORT-CHAIN DEHYDROGENASE_REDUCTASE FAMILY PROTEIN"/>
    <property type="match status" value="1"/>
</dbReference>
<evidence type="ECO:0000256" key="1">
    <source>
        <dbReference type="ARBA" id="ARBA00006484"/>
    </source>
</evidence>
<dbReference type="PRINTS" id="PR00080">
    <property type="entry name" value="SDRFAMILY"/>
</dbReference>
<organism evidence="4 5">
    <name type="scientific">Nocardioides aurantiacus</name>
    <dbReference type="NCBI Taxonomy" id="86796"/>
    <lineage>
        <taxon>Bacteria</taxon>
        <taxon>Bacillati</taxon>
        <taxon>Actinomycetota</taxon>
        <taxon>Actinomycetes</taxon>
        <taxon>Propionibacteriales</taxon>
        <taxon>Nocardioidaceae</taxon>
        <taxon>Nocardioides</taxon>
    </lineage>
</organism>
<keyword evidence="2" id="KW-0560">Oxidoreductase</keyword>
<dbReference type="InterPro" id="IPR051911">
    <property type="entry name" value="SDR_oxidoreductase"/>
</dbReference>
<dbReference type="InterPro" id="IPR036291">
    <property type="entry name" value="NAD(P)-bd_dom_sf"/>
</dbReference>
<dbReference type="RefSeq" id="WP_123390437.1">
    <property type="nucleotide sequence ID" value="NZ_RKHO01000001.1"/>
</dbReference>
<dbReference type="PRINTS" id="PR00081">
    <property type="entry name" value="GDHRDH"/>
</dbReference>
<keyword evidence="5" id="KW-1185">Reference proteome</keyword>
<dbReference type="SUPFAM" id="SSF51735">
    <property type="entry name" value="NAD(P)-binding Rossmann-fold domains"/>
    <property type="match status" value="1"/>
</dbReference>
<name>A0A3N2CU71_9ACTN</name>
<dbReference type="PANTHER" id="PTHR43976">
    <property type="entry name" value="SHORT CHAIN DEHYDROGENASE"/>
    <property type="match status" value="1"/>
</dbReference>
<reference evidence="4 5" key="1">
    <citation type="submission" date="2018-11" db="EMBL/GenBank/DDBJ databases">
        <title>Sequencing the genomes of 1000 actinobacteria strains.</title>
        <authorList>
            <person name="Klenk H.-P."/>
        </authorList>
    </citation>
    <scope>NUCLEOTIDE SEQUENCE [LARGE SCALE GENOMIC DNA]</scope>
    <source>
        <strain evidence="4 5">DSM 12652</strain>
    </source>
</reference>
<gene>
    <name evidence="4" type="ORF">EDD33_1940</name>
</gene>
<accession>A0A3N2CU71</accession>
<sequence>MNSNQTWLVTGANRGLGRALAEAALDAGHSVLATVRGAHNLAEHERLVVHQLDVREHDQAREVVARAVAQFGCLDVLVNNAGYGLIGAIEEVDEREAREIVDTDLFGALWLSQAAVSVMREQGAGDIVQISTVGAVGTMPTMGLYNAAKWALEGFSEALAAEVRDFGVRVTLAELGEINTEWATTSMRFSAPHPAYDELRSSLFGTPEVPWPADGTGGGTSPRDAAAAILAHVADSTDTRLRLLVGDDAPAQVFAALENKRLDYEVDPRFAALH</sequence>
<comment type="caution">
    <text evidence="4">The sequence shown here is derived from an EMBL/GenBank/DDBJ whole genome shotgun (WGS) entry which is preliminary data.</text>
</comment>